<feature type="compositionally biased region" description="Basic and acidic residues" evidence="1">
    <location>
        <begin position="46"/>
        <end position="66"/>
    </location>
</feature>
<evidence type="ECO:0000313" key="2">
    <source>
        <dbReference type="EMBL" id="SIT50554.1"/>
    </source>
</evidence>
<dbReference type="EMBL" id="CYGY02000084">
    <property type="protein sequence ID" value="SIT50554.1"/>
    <property type="molecule type" value="Genomic_DNA"/>
</dbReference>
<accession>A0A1N7SSV4</accession>
<sequence>MSIAHQALRMLAVMRLWIEENAMATQSSARSTDDLIRERAYHLWEQDNDPKKHANEYWDTARRQIESEGAGNAQEGQPAAQSVKRHIESEDPQEGNTPHDDMTGKPRAKRTR</sequence>
<evidence type="ECO:0008006" key="4">
    <source>
        <dbReference type="Google" id="ProtNLM"/>
    </source>
</evidence>
<gene>
    <name evidence="2" type="ORF">BN2476_840031</name>
</gene>
<evidence type="ECO:0000256" key="1">
    <source>
        <dbReference type="SAM" id="MobiDB-lite"/>
    </source>
</evidence>
<dbReference type="AlphaFoldDB" id="A0A1N7SSV4"/>
<proteinExistence type="predicted"/>
<feature type="region of interest" description="Disordered" evidence="1">
    <location>
        <begin position="46"/>
        <end position="112"/>
    </location>
</feature>
<evidence type="ECO:0000313" key="3">
    <source>
        <dbReference type="Proteomes" id="UP000195569"/>
    </source>
</evidence>
<keyword evidence="3" id="KW-1185">Reference proteome</keyword>
<reference evidence="2" key="1">
    <citation type="submission" date="2016-12" db="EMBL/GenBank/DDBJ databases">
        <authorList>
            <person name="Moulin L."/>
        </authorList>
    </citation>
    <scope>NUCLEOTIDE SEQUENCE [LARGE SCALE GENOMIC DNA]</scope>
    <source>
        <strain evidence="2">STM 7183</strain>
    </source>
</reference>
<name>A0A1N7SSV4_9BURK</name>
<protein>
    <recommendedName>
        <fullName evidence="4">DUF2934 domain-containing protein</fullName>
    </recommendedName>
</protein>
<dbReference type="Proteomes" id="UP000195569">
    <property type="component" value="Unassembled WGS sequence"/>
</dbReference>
<dbReference type="Pfam" id="PF11154">
    <property type="entry name" value="DUF2934"/>
    <property type="match status" value="1"/>
</dbReference>
<organism evidence="2 3">
    <name type="scientific">Paraburkholderia piptadeniae</name>
    <dbReference type="NCBI Taxonomy" id="1701573"/>
    <lineage>
        <taxon>Bacteria</taxon>
        <taxon>Pseudomonadati</taxon>
        <taxon>Pseudomonadota</taxon>
        <taxon>Betaproteobacteria</taxon>
        <taxon>Burkholderiales</taxon>
        <taxon>Burkholderiaceae</taxon>
        <taxon>Paraburkholderia</taxon>
    </lineage>
</organism>
<dbReference type="InterPro" id="IPR021327">
    <property type="entry name" value="DUF2934"/>
</dbReference>
<comment type="caution">
    <text evidence="2">The sequence shown here is derived from an EMBL/GenBank/DDBJ whole genome shotgun (WGS) entry which is preliminary data.</text>
</comment>